<evidence type="ECO:0000256" key="1">
    <source>
        <dbReference type="SAM" id="MobiDB-lite"/>
    </source>
</evidence>
<organism evidence="2 3">
    <name type="scientific">Dorcoceras hygrometricum</name>
    <dbReference type="NCBI Taxonomy" id="472368"/>
    <lineage>
        <taxon>Eukaryota</taxon>
        <taxon>Viridiplantae</taxon>
        <taxon>Streptophyta</taxon>
        <taxon>Embryophyta</taxon>
        <taxon>Tracheophyta</taxon>
        <taxon>Spermatophyta</taxon>
        <taxon>Magnoliopsida</taxon>
        <taxon>eudicotyledons</taxon>
        <taxon>Gunneridae</taxon>
        <taxon>Pentapetalae</taxon>
        <taxon>asterids</taxon>
        <taxon>lamiids</taxon>
        <taxon>Lamiales</taxon>
        <taxon>Gesneriaceae</taxon>
        <taxon>Didymocarpoideae</taxon>
        <taxon>Trichosporeae</taxon>
        <taxon>Loxocarpinae</taxon>
        <taxon>Dorcoceras</taxon>
    </lineage>
</organism>
<dbReference type="AlphaFoldDB" id="A0A2Z7BUV5"/>
<proteinExistence type="predicted"/>
<feature type="compositionally biased region" description="Basic and acidic residues" evidence="1">
    <location>
        <begin position="94"/>
        <end position="106"/>
    </location>
</feature>
<feature type="region of interest" description="Disordered" evidence="1">
    <location>
        <begin position="82"/>
        <end position="106"/>
    </location>
</feature>
<feature type="region of interest" description="Disordered" evidence="1">
    <location>
        <begin position="1"/>
        <end position="26"/>
    </location>
</feature>
<feature type="compositionally biased region" description="Polar residues" evidence="1">
    <location>
        <begin position="13"/>
        <end position="24"/>
    </location>
</feature>
<protein>
    <submittedName>
        <fullName evidence="2">Uncharacterized protein</fullName>
    </submittedName>
</protein>
<evidence type="ECO:0000313" key="2">
    <source>
        <dbReference type="EMBL" id="KZV38219.1"/>
    </source>
</evidence>
<reference evidence="2 3" key="1">
    <citation type="journal article" date="2015" name="Proc. Natl. Acad. Sci. U.S.A.">
        <title>The resurrection genome of Boea hygrometrica: A blueprint for survival of dehydration.</title>
        <authorList>
            <person name="Xiao L."/>
            <person name="Yang G."/>
            <person name="Zhang L."/>
            <person name="Yang X."/>
            <person name="Zhao S."/>
            <person name="Ji Z."/>
            <person name="Zhou Q."/>
            <person name="Hu M."/>
            <person name="Wang Y."/>
            <person name="Chen M."/>
            <person name="Xu Y."/>
            <person name="Jin H."/>
            <person name="Xiao X."/>
            <person name="Hu G."/>
            <person name="Bao F."/>
            <person name="Hu Y."/>
            <person name="Wan P."/>
            <person name="Li L."/>
            <person name="Deng X."/>
            <person name="Kuang T."/>
            <person name="Xiang C."/>
            <person name="Zhu J.K."/>
            <person name="Oliver M.J."/>
            <person name="He Y."/>
        </authorList>
    </citation>
    <scope>NUCLEOTIDE SEQUENCE [LARGE SCALE GENOMIC DNA]</scope>
    <source>
        <strain evidence="3">cv. XS01</strain>
    </source>
</reference>
<accession>A0A2Z7BUV5</accession>
<name>A0A2Z7BUV5_9LAMI</name>
<evidence type="ECO:0000313" key="3">
    <source>
        <dbReference type="Proteomes" id="UP000250235"/>
    </source>
</evidence>
<gene>
    <name evidence="2" type="ORF">F511_18718</name>
</gene>
<dbReference type="EMBL" id="KV002021">
    <property type="protein sequence ID" value="KZV38219.1"/>
    <property type="molecule type" value="Genomic_DNA"/>
</dbReference>
<keyword evidence="3" id="KW-1185">Reference proteome</keyword>
<dbReference type="Proteomes" id="UP000250235">
    <property type="component" value="Unassembled WGS sequence"/>
</dbReference>
<sequence length="106" mass="12230">MEELLERSPMLPRTNQTTASNDGNSLEKLMMNSNLGFEAKNTIGEIAKYGILVLEIEEQVFLKYISQNLVKFIHQHNQQAPTNHRLIEPHNGQQRREFTGKAHDEQ</sequence>